<comment type="caution">
    <text evidence="4">The sequence shown here is derived from an EMBL/GenBank/DDBJ whole genome shotgun (WGS) entry which is preliminary data.</text>
</comment>
<dbReference type="PANTHER" id="PTHR21240:SF28">
    <property type="entry name" value="ISO-OROTATE DECARBOXYLASE (EUROFUNG)"/>
    <property type="match status" value="1"/>
</dbReference>
<proteinExistence type="predicted"/>
<feature type="signal peptide" evidence="2">
    <location>
        <begin position="1"/>
        <end position="19"/>
    </location>
</feature>
<keyword evidence="1" id="KW-0456">Lyase</keyword>
<accession>A0ABR6ZLK7</accession>
<dbReference type="InterPro" id="IPR006680">
    <property type="entry name" value="Amidohydro-rel"/>
</dbReference>
<feature type="domain" description="Amidohydrolase-related" evidence="3">
    <location>
        <begin position="26"/>
        <end position="325"/>
    </location>
</feature>
<evidence type="ECO:0000256" key="1">
    <source>
        <dbReference type="ARBA" id="ARBA00023239"/>
    </source>
</evidence>
<dbReference type="RefSeq" id="WP_186945660.1">
    <property type="nucleotide sequence ID" value="NZ_JACOGF010000001.1"/>
</dbReference>
<dbReference type="SUPFAM" id="SSF51556">
    <property type="entry name" value="Metallo-dependent hydrolases"/>
    <property type="match status" value="1"/>
</dbReference>
<reference evidence="4 5" key="1">
    <citation type="submission" date="2020-08" db="EMBL/GenBank/DDBJ databases">
        <title>Novel species isolated from subtropical streams in China.</title>
        <authorList>
            <person name="Lu H."/>
        </authorList>
    </citation>
    <scope>NUCLEOTIDE SEQUENCE [LARGE SCALE GENOMIC DNA]</scope>
    <source>
        <strain evidence="4 5">CY18W</strain>
    </source>
</reference>
<evidence type="ECO:0000259" key="3">
    <source>
        <dbReference type="Pfam" id="PF04909"/>
    </source>
</evidence>
<name>A0ABR6ZLK7_9BURK</name>
<organism evidence="4 5">
    <name type="scientific">Undibacterium hunanense</name>
    <dbReference type="NCBI Taxonomy" id="2762292"/>
    <lineage>
        <taxon>Bacteria</taxon>
        <taxon>Pseudomonadati</taxon>
        <taxon>Pseudomonadota</taxon>
        <taxon>Betaproteobacteria</taxon>
        <taxon>Burkholderiales</taxon>
        <taxon>Oxalobacteraceae</taxon>
        <taxon>Undibacterium</taxon>
    </lineage>
</organism>
<sequence length="339" mass="37555">MKFRLILLVMLLLPLSLFAQVRPPIIDVHMHALGAGDQGPPPLGMCTPIANFPAWDPAKSSYVDVFMEMFKKPPCKDPVWSPLTDKALMDETIAAMEKLNIVGVLSGSAKRVATWRNAAPGRFIPGLEFQLGVSKATPDDMRALNKEGRLAVLGEITNQYAGIAPDDPRMEPYWSLAEELDIPVGIHIGTGPPGVIYLGSVNYRARLHSALTIEEVLVRHPKLRVYIMHAGYPKLDDMLAVLYAHPQVYVDVGVIVFTQPPAAFYSYLQAIVNAGFGKRVMFGSDQMVWPGVIERSVKVIENAAFLNADQKRDILYNNAARFLRLSPEEMARHQKLGEP</sequence>
<evidence type="ECO:0000313" key="5">
    <source>
        <dbReference type="Proteomes" id="UP000650424"/>
    </source>
</evidence>
<dbReference type="PANTHER" id="PTHR21240">
    <property type="entry name" value="2-AMINO-3-CARBOXYLMUCONATE-6-SEMIALDEHYDE DECARBOXYLASE"/>
    <property type="match status" value="1"/>
</dbReference>
<keyword evidence="2" id="KW-0732">Signal</keyword>
<dbReference type="EMBL" id="JACOGF010000001">
    <property type="protein sequence ID" value="MBC3916439.1"/>
    <property type="molecule type" value="Genomic_DNA"/>
</dbReference>
<feature type="chain" id="PRO_5045832574" evidence="2">
    <location>
        <begin position="20"/>
        <end position="339"/>
    </location>
</feature>
<dbReference type="InterPro" id="IPR032466">
    <property type="entry name" value="Metal_Hydrolase"/>
</dbReference>
<dbReference type="Gene3D" id="3.20.20.140">
    <property type="entry name" value="Metal-dependent hydrolases"/>
    <property type="match status" value="1"/>
</dbReference>
<keyword evidence="5" id="KW-1185">Reference proteome</keyword>
<dbReference type="Pfam" id="PF04909">
    <property type="entry name" value="Amidohydro_2"/>
    <property type="match status" value="1"/>
</dbReference>
<evidence type="ECO:0000313" key="4">
    <source>
        <dbReference type="EMBL" id="MBC3916439.1"/>
    </source>
</evidence>
<protein>
    <submittedName>
        <fullName evidence="4">Amidohydrolase</fullName>
    </submittedName>
</protein>
<gene>
    <name evidence="4" type="ORF">H8L32_02960</name>
</gene>
<dbReference type="InterPro" id="IPR032465">
    <property type="entry name" value="ACMSD"/>
</dbReference>
<dbReference type="Proteomes" id="UP000650424">
    <property type="component" value="Unassembled WGS sequence"/>
</dbReference>
<evidence type="ECO:0000256" key="2">
    <source>
        <dbReference type="SAM" id="SignalP"/>
    </source>
</evidence>